<comment type="caution">
    <text evidence="1">The sequence shown here is derived from an EMBL/GenBank/DDBJ whole genome shotgun (WGS) entry which is preliminary data.</text>
</comment>
<evidence type="ECO:0000313" key="1">
    <source>
        <dbReference type="EMBL" id="TFU29654.1"/>
    </source>
</evidence>
<dbReference type="AlphaFoldDB" id="A0A9X8VAN3"/>
<organism evidence="1">
    <name type="scientific">Serratia marcescens</name>
    <dbReference type="NCBI Taxonomy" id="615"/>
    <lineage>
        <taxon>Bacteria</taxon>
        <taxon>Pseudomonadati</taxon>
        <taxon>Pseudomonadota</taxon>
        <taxon>Gammaproteobacteria</taxon>
        <taxon>Enterobacterales</taxon>
        <taxon>Yersiniaceae</taxon>
        <taxon>Serratia</taxon>
    </lineage>
</organism>
<gene>
    <name evidence="1" type="ORF">E0L31_32940</name>
</gene>
<sequence length="74" mass="7960">MANSGTATHVIGMFFSDSSETVESLYNSGVATKFTLANGAVDIPFIQSYRHGLGNERAQPGSMIFNGTFAFTYQ</sequence>
<dbReference type="EMBL" id="SPSG01004681">
    <property type="protein sequence ID" value="TFU29654.1"/>
    <property type="molecule type" value="Genomic_DNA"/>
</dbReference>
<protein>
    <submittedName>
        <fullName evidence="1">Uncharacterized protein</fullName>
    </submittedName>
</protein>
<name>A0A9X8VAN3_SERMA</name>
<reference evidence="1" key="1">
    <citation type="submission" date="2019-03" db="EMBL/GenBank/DDBJ databases">
        <title>Serratia marcescens strain N2 draft genome.</title>
        <authorList>
            <person name="Yassin A."/>
            <person name="El-Kenawy N."/>
            <person name="Youssef N.H."/>
        </authorList>
    </citation>
    <scope>NUCLEOTIDE SEQUENCE [LARGE SCALE GENOMIC DNA]</scope>
    <source>
        <strain evidence="1">N2</strain>
    </source>
</reference>
<proteinExistence type="predicted"/>
<accession>A0A9X8VAN3</accession>